<dbReference type="Gene3D" id="3.30.300.20">
    <property type="match status" value="1"/>
</dbReference>
<dbReference type="RefSeq" id="WP_075017002.1">
    <property type="nucleotide sequence ID" value="NZ_FODD01000014.1"/>
</dbReference>
<evidence type="ECO:0000313" key="1">
    <source>
        <dbReference type="EMBL" id="SEN97941.1"/>
    </source>
</evidence>
<protein>
    <submittedName>
        <fullName evidence="1">OsmC-like protein</fullName>
    </submittedName>
</protein>
<gene>
    <name evidence="1" type="ORF">SAMN05216267_1014146</name>
</gene>
<name>A0A1H8KYM3_9ACTN</name>
<proteinExistence type="predicted"/>
<reference evidence="1 2" key="1">
    <citation type="submission" date="2016-10" db="EMBL/GenBank/DDBJ databases">
        <authorList>
            <person name="de Groot N.N."/>
        </authorList>
    </citation>
    <scope>NUCLEOTIDE SEQUENCE [LARGE SCALE GENOMIC DNA]</scope>
    <source>
        <strain evidence="1 2">CGMCC 4.2026</strain>
    </source>
</reference>
<sequence>MDERFTVVASAGSYLERDDDGGPAVRLPHRWTPEGVAVRTEFTGGHVLNLAVAACVLNDLYREAAAAGVELRGVRVRAEGGFDTGRWASTGISYAVEIDSGAPPARVAALIATVDDVAEIPRALRQGAGVTRTDAPD</sequence>
<dbReference type="OrthoDB" id="1358603at2"/>
<dbReference type="InterPro" id="IPR015946">
    <property type="entry name" value="KH_dom-like_a/b"/>
</dbReference>
<dbReference type="InterPro" id="IPR003718">
    <property type="entry name" value="OsmC/Ohr_fam"/>
</dbReference>
<dbReference type="AlphaFoldDB" id="A0A1H8KYM3"/>
<dbReference type="Proteomes" id="UP000181951">
    <property type="component" value="Unassembled WGS sequence"/>
</dbReference>
<dbReference type="InterPro" id="IPR036102">
    <property type="entry name" value="OsmC/Ohrsf"/>
</dbReference>
<dbReference type="EMBL" id="FODD01000014">
    <property type="protein sequence ID" value="SEN97941.1"/>
    <property type="molecule type" value="Genomic_DNA"/>
</dbReference>
<organism evidence="1 2">
    <name type="scientific">Actinacidiphila rubida</name>
    <dbReference type="NCBI Taxonomy" id="310780"/>
    <lineage>
        <taxon>Bacteria</taxon>
        <taxon>Bacillati</taxon>
        <taxon>Actinomycetota</taxon>
        <taxon>Actinomycetes</taxon>
        <taxon>Kitasatosporales</taxon>
        <taxon>Streptomycetaceae</taxon>
        <taxon>Actinacidiphila</taxon>
    </lineage>
</organism>
<evidence type="ECO:0000313" key="2">
    <source>
        <dbReference type="Proteomes" id="UP000181951"/>
    </source>
</evidence>
<dbReference type="STRING" id="310780.SAMN05216267_1014146"/>
<accession>A0A1H8KYM3</accession>
<keyword evidence="2" id="KW-1185">Reference proteome</keyword>
<dbReference type="SUPFAM" id="SSF82784">
    <property type="entry name" value="OsmC-like"/>
    <property type="match status" value="1"/>
</dbReference>
<dbReference type="Pfam" id="PF02566">
    <property type="entry name" value="OsmC"/>
    <property type="match status" value="1"/>
</dbReference>